<dbReference type="AlphaFoldDB" id="A0AAP0I8J5"/>
<organism evidence="10 11">
    <name type="scientific">Stephania japonica</name>
    <dbReference type="NCBI Taxonomy" id="461633"/>
    <lineage>
        <taxon>Eukaryota</taxon>
        <taxon>Viridiplantae</taxon>
        <taxon>Streptophyta</taxon>
        <taxon>Embryophyta</taxon>
        <taxon>Tracheophyta</taxon>
        <taxon>Spermatophyta</taxon>
        <taxon>Magnoliopsida</taxon>
        <taxon>Ranunculales</taxon>
        <taxon>Menispermaceae</taxon>
        <taxon>Menispermoideae</taxon>
        <taxon>Cissampelideae</taxon>
        <taxon>Stephania</taxon>
    </lineage>
</organism>
<dbReference type="Proteomes" id="UP001417504">
    <property type="component" value="Unassembled WGS sequence"/>
</dbReference>
<evidence type="ECO:0000256" key="6">
    <source>
        <dbReference type="ARBA" id="ARBA00023180"/>
    </source>
</evidence>
<proteinExistence type="predicted"/>
<evidence type="ECO:0000256" key="7">
    <source>
        <dbReference type="SAM" id="Phobius"/>
    </source>
</evidence>
<comment type="caution">
    <text evidence="10">The sequence shown here is derived from an EMBL/GenBank/DDBJ whole genome shotgun (WGS) entry which is preliminary data.</text>
</comment>
<evidence type="ECO:0000256" key="3">
    <source>
        <dbReference type="ARBA" id="ARBA00022729"/>
    </source>
</evidence>
<evidence type="ECO:0000256" key="2">
    <source>
        <dbReference type="ARBA" id="ARBA00022692"/>
    </source>
</evidence>
<dbReference type="Pfam" id="PF00085">
    <property type="entry name" value="Thioredoxin"/>
    <property type="match status" value="1"/>
</dbReference>
<evidence type="ECO:0000256" key="5">
    <source>
        <dbReference type="ARBA" id="ARBA00023136"/>
    </source>
</evidence>
<accession>A0AAP0I8J5</accession>
<evidence type="ECO:0000256" key="1">
    <source>
        <dbReference type="ARBA" id="ARBA00004167"/>
    </source>
</evidence>
<dbReference type="InterPro" id="IPR044606">
    <property type="entry name" value="APRL4/6"/>
</dbReference>
<dbReference type="GO" id="GO:0016020">
    <property type="term" value="C:membrane"/>
    <property type="evidence" value="ECO:0007669"/>
    <property type="project" value="UniProtKB-SubCell"/>
</dbReference>
<comment type="subcellular location">
    <subcellularLocation>
        <location evidence="1">Membrane</location>
        <topology evidence="1">Single-pass membrane protein</topology>
    </subcellularLocation>
</comment>
<dbReference type="PANTHER" id="PTHR46854">
    <property type="entry name" value="5'-ADENYLYLSULFATE REDUCTASE-LIKE 4-RELATED"/>
    <property type="match status" value="1"/>
</dbReference>
<dbReference type="CDD" id="cd02999">
    <property type="entry name" value="PDI_a_ERp44_like"/>
    <property type="match status" value="1"/>
</dbReference>
<feature type="transmembrane region" description="Helical" evidence="7">
    <location>
        <begin position="228"/>
        <end position="253"/>
    </location>
</feature>
<dbReference type="EMBL" id="JBBNAE010000007">
    <property type="protein sequence ID" value="KAK9110721.1"/>
    <property type="molecule type" value="Genomic_DNA"/>
</dbReference>
<dbReference type="Gene3D" id="3.40.30.10">
    <property type="entry name" value="Glutaredoxin"/>
    <property type="match status" value="1"/>
</dbReference>
<evidence type="ECO:0000259" key="9">
    <source>
        <dbReference type="PROSITE" id="PS51352"/>
    </source>
</evidence>
<keyword evidence="4 7" id="KW-1133">Transmembrane helix</keyword>
<sequence length="322" mass="35554">MASSSSSSSSAAAVRVSGPVIVLLLLVLFRPIRADRVCPVVSAVDLVVRVRDTCLEFGGGVSVGEDCGGLVGVVEGNEESLQRAVDLVYKNNQKYVAVLFYASWCPFSKAIRPTLSVLSSLYPSICHLAVEESSVRPRTLGRYRVHGFPTLVLFNSTFRWRYHGSRTIDSFVEFYSDVTGMIPAPLKLADLEVNAKPPHAVKLGGRDQESCPFPWAWFPNNALDQEGYLRLATIFVLLRVIYLFHPILLACALTTWRRHIRNRSLVNLWECPLTYFKKVLQVFCALKEPCRKRNLQGGALNAGVWASKSLASVSIGDASTSS</sequence>
<keyword evidence="11" id="KW-1185">Reference proteome</keyword>
<dbReference type="InterPro" id="IPR036249">
    <property type="entry name" value="Thioredoxin-like_sf"/>
</dbReference>
<protein>
    <recommendedName>
        <fullName evidence="9">Thioredoxin domain-containing protein</fullName>
    </recommendedName>
</protein>
<feature type="signal peptide" evidence="8">
    <location>
        <begin position="1"/>
        <end position="34"/>
    </location>
</feature>
<keyword evidence="6" id="KW-0325">Glycoprotein</keyword>
<evidence type="ECO:0000256" key="4">
    <source>
        <dbReference type="ARBA" id="ARBA00022989"/>
    </source>
</evidence>
<evidence type="ECO:0000256" key="8">
    <source>
        <dbReference type="SAM" id="SignalP"/>
    </source>
</evidence>
<keyword evidence="2 7" id="KW-0812">Transmembrane</keyword>
<keyword evidence="5 7" id="KW-0472">Membrane</keyword>
<dbReference type="SUPFAM" id="SSF52833">
    <property type="entry name" value="Thioredoxin-like"/>
    <property type="match status" value="1"/>
</dbReference>
<dbReference type="PROSITE" id="PS51352">
    <property type="entry name" value="THIOREDOXIN_2"/>
    <property type="match status" value="1"/>
</dbReference>
<gene>
    <name evidence="10" type="ORF">Sjap_018781</name>
</gene>
<keyword evidence="3 8" id="KW-0732">Signal</keyword>
<reference evidence="10 11" key="1">
    <citation type="submission" date="2024-01" db="EMBL/GenBank/DDBJ databases">
        <title>Genome assemblies of Stephania.</title>
        <authorList>
            <person name="Yang L."/>
        </authorList>
    </citation>
    <scope>NUCLEOTIDE SEQUENCE [LARGE SCALE GENOMIC DNA]</scope>
    <source>
        <strain evidence="10">QJT</strain>
        <tissue evidence="10">Leaf</tissue>
    </source>
</reference>
<dbReference type="InterPro" id="IPR013766">
    <property type="entry name" value="Thioredoxin_domain"/>
</dbReference>
<name>A0AAP0I8J5_9MAGN</name>
<feature type="domain" description="Thioredoxin" evidence="9">
    <location>
        <begin position="32"/>
        <end position="180"/>
    </location>
</feature>
<feature type="chain" id="PRO_5043034005" description="Thioredoxin domain-containing protein" evidence="8">
    <location>
        <begin position="35"/>
        <end position="322"/>
    </location>
</feature>
<evidence type="ECO:0000313" key="11">
    <source>
        <dbReference type="Proteomes" id="UP001417504"/>
    </source>
</evidence>
<dbReference type="PANTHER" id="PTHR46854:SF1">
    <property type="entry name" value="5'-ADENYLYLSULFATE REDUCTASE-LIKE 4-RELATED"/>
    <property type="match status" value="1"/>
</dbReference>
<evidence type="ECO:0000313" key="10">
    <source>
        <dbReference type="EMBL" id="KAK9110721.1"/>
    </source>
</evidence>